<dbReference type="PANTHER" id="PTHR23033:SF50">
    <property type="entry name" value="HEXOSYLTRANSFERASE"/>
    <property type="match status" value="1"/>
</dbReference>
<feature type="compositionally biased region" description="Low complexity" evidence="7">
    <location>
        <begin position="208"/>
        <end position="219"/>
    </location>
</feature>
<evidence type="ECO:0000256" key="6">
    <source>
        <dbReference type="ARBA" id="ARBA00023136"/>
    </source>
</evidence>
<dbReference type="EMBL" id="JALJOS010000009">
    <property type="protein sequence ID" value="KAK9834471.1"/>
    <property type="molecule type" value="Genomic_DNA"/>
</dbReference>
<dbReference type="Proteomes" id="UP001438707">
    <property type="component" value="Unassembled WGS sequence"/>
</dbReference>
<organism evidence="8 9">
    <name type="scientific">Apatococcus lobatus</name>
    <dbReference type="NCBI Taxonomy" id="904363"/>
    <lineage>
        <taxon>Eukaryota</taxon>
        <taxon>Viridiplantae</taxon>
        <taxon>Chlorophyta</taxon>
        <taxon>core chlorophytes</taxon>
        <taxon>Trebouxiophyceae</taxon>
        <taxon>Chlorellales</taxon>
        <taxon>Chlorellaceae</taxon>
        <taxon>Apatococcus</taxon>
    </lineage>
</organism>
<dbReference type="PANTHER" id="PTHR23033">
    <property type="entry name" value="BETA1,3-GALACTOSYLTRANSFERASE"/>
    <property type="match status" value="1"/>
</dbReference>
<feature type="region of interest" description="Disordered" evidence="7">
    <location>
        <begin position="684"/>
        <end position="725"/>
    </location>
</feature>
<feature type="compositionally biased region" description="Low complexity" evidence="7">
    <location>
        <begin position="695"/>
        <end position="709"/>
    </location>
</feature>
<evidence type="ECO:0000256" key="2">
    <source>
        <dbReference type="ARBA" id="ARBA00006462"/>
    </source>
</evidence>
<accession>A0AAW1RMC1</accession>
<sequence>MVKACPTMSVALVFAIAALTAASGFFVVAPSFYTNSRLTRGLRQFPPDSSSIGSSAIPDTASESYASIQSSPSTASISSAESSTGLGNAAMSEAMLGTASVASERSLSTQLASETTPAAEPDLLSEATLTSLASHEQIPDTVADSAASEAEALLLEDVSDDLSDLQVLGSSSSSSHPAVASVVADSAASEASALLAESSRDPSALHTSSSSSSSAAASSHPDLDARWSKPPTKYTRDDLLFVMPSSVSRLPLVQAGRFWREGVTTFVALERNWSSIKDTEFPPGFKARLKKPGVKEVYGQFQDLEHNDPKWHKAGDIRAAAAPFLGNFTVGSHNYKWLIFGDDDTVFLIDNVLKLVNEMDHKVPYFMTDHIWFPEREAVDWGEKDVYVHANRKAPRCLPCDYRDPLENTTDIWGWNAIPGCPCSTDVLCKSDNLHIFWEDCSWVYWTPGYWYFLHGGAGAIISNTLMDKRPYQVVADHIVNRDYYGSGDSILTETMWHQFGVHPTDPGYGYFRKHIRMFDPGWQGAQVKGIEDEDTQDHGNDPVGVIERLHKAFRGECDAECDDQLQHIITVHIRSRYADREVDNATIARAVAADETMQLMPAEHRPAAWFHYAIGNLFMDYVKARGPMNLWGPIGPDASSRKVLARQANQPEIPFPVKPPAPPPPIISSKTASESLTMGFTGAEGEDAGEWWTSSGSSASSNPGVVSALDLPEGDVSASETEELAAEEIQADLAAEKEQAAILSSSL</sequence>
<keyword evidence="3" id="KW-0812">Transmembrane</keyword>
<evidence type="ECO:0000256" key="3">
    <source>
        <dbReference type="ARBA" id="ARBA00022692"/>
    </source>
</evidence>
<evidence type="ECO:0000256" key="5">
    <source>
        <dbReference type="ARBA" id="ARBA00022989"/>
    </source>
</evidence>
<keyword evidence="6" id="KW-0472">Membrane</keyword>
<evidence type="ECO:0000256" key="1">
    <source>
        <dbReference type="ARBA" id="ARBA00004606"/>
    </source>
</evidence>
<keyword evidence="4" id="KW-0735">Signal-anchor</keyword>
<evidence type="ECO:0000256" key="4">
    <source>
        <dbReference type="ARBA" id="ARBA00022968"/>
    </source>
</evidence>
<keyword evidence="5" id="KW-1133">Transmembrane helix</keyword>
<comment type="caution">
    <text evidence="8">The sequence shown here is derived from an EMBL/GenBank/DDBJ whole genome shotgun (WGS) entry which is preliminary data.</text>
</comment>
<evidence type="ECO:0000313" key="9">
    <source>
        <dbReference type="Proteomes" id="UP001438707"/>
    </source>
</evidence>
<comment type="similarity">
    <text evidence="2">Belongs to the glycosyltransferase 31 family. Beta3-Gal-T subfamily.</text>
</comment>
<dbReference type="GO" id="GO:0016020">
    <property type="term" value="C:membrane"/>
    <property type="evidence" value="ECO:0007669"/>
    <property type="project" value="UniProtKB-SubCell"/>
</dbReference>
<dbReference type="Gene3D" id="3.90.550.50">
    <property type="match status" value="1"/>
</dbReference>
<reference evidence="8 9" key="1">
    <citation type="journal article" date="2024" name="Nat. Commun.">
        <title>Phylogenomics reveals the evolutionary origins of lichenization in chlorophyte algae.</title>
        <authorList>
            <person name="Puginier C."/>
            <person name="Libourel C."/>
            <person name="Otte J."/>
            <person name="Skaloud P."/>
            <person name="Haon M."/>
            <person name="Grisel S."/>
            <person name="Petersen M."/>
            <person name="Berrin J.G."/>
            <person name="Delaux P.M."/>
            <person name="Dal Grande F."/>
            <person name="Keller J."/>
        </authorList>
    </citation>
    <scope>NUCLEOTIDE SEQUENCE [LARGE SCALE GENOMIC DNA]</scope>
    <source>
        <strain evidence="8 9">SAG 2145</strain>
    </source>
</reference>
<comment type="subcellular location">
    <subcellularLocation>
        <location evidence="1">Membrane</location>
        <topology evidence="1">Single-pass type II membrane protein</topology>
    </subcellularLocation>
</comment>
<evidence type="ECO:0000256" key="7">
    <source>
        <dbReference type="SAM" id="MobiDB-lite"/>
    </source>
</evidence>
<dbReference type="InterPro" id="IPR026050">
    <property type="entry name" value="C1GALT1/C1GALT1_chp1"/>
</dbReference>
<name>A0AAW1RMC1_9CHLO</name>
<feature type="region of interest" description="Disordered" evidence="7">
    <location>
        <begin position="194"/>
        <end position="230"/>
    </location>
</feature>
<proteinExistence type="inferred from homology"/>
<protein>
    <submittedName>
        <fullName evidence="8">Uncharacterized protein</fullName>
    </submittedName>
</protein>
<dbReference type="AlphaFoldDB" id="A0AAW1RMC1"/>
<evidence type="ECO:0000313" key="8">
    <source>
        <dbReference type="EMBL" id="KAK9834471.1"/>
    </source>
</evidence>
<keyword evidence="9" id="KW-1185">Reference proteome</keyword>
<gene>
    <name evidence="8" type="ORF">WJX74_002410</name>
</gene>